<dbReference type="Gene3D" id="4.10.240.10">
    <property type="entry name" value="Zn(2)-C6 fungal-type DNA-binding domain"/>
    <property type="match status" value="1"/>
</dbReference>
<evidence type="ECO:0000256" key="4">
    <source>
        <dbReference type="ARBA" id="ARBA00022771"/>
    </source>
</evidence>
<dbReference type="VEuPathDB" id="FungiDB:jhhlp_008838"/>
<dbReference type="InterPro" id="IPR036864">
    <property type="entry name" value="Zn2-C6_fun-type_DNA-bd_sf"/>
</dbReference>
<dbReference type="PANTHER" id="PTHR40626">
    <property type="entry name" value="MIP31509P"/>
    <property type="match status" value="1"/>
</dbReference>
<evidence type="ECO:0000256" key="1">
    <source>
        <dbReference type="ARBA" id="ARBA00004123"/>
    </source>
</evidence>
<sequence length="759" mass="85042">MATAAVGPELLRFECLACSAKFKKMGRDALLRHWRTCGERLKSGLPPPSLPAGKRGRKQNACARCAQLKKKCSGTQPCDICLKQGHDCTYSRPPASKASSSSSESPNVSPPPPEPDVGAPTIEVPRYFDDSTSMMMPNTPTLWLEGVGMDAAQPQVSLAPLGSFEAPVTYPPIPPATFSLAPPNATASAPTFSGYAMVDLAYTINHTTPVPQPLTPKPPFLRSRLRFVVRFTSTQGIADSFGCGDPTTRRQIMASISNNLAATSMPCRDPPAAPGVELDMSWMSPHGPIPLGTIDPIHQQYILSSMDNMFGRSIPAGSSQQLWSHPLIPKSRQIVQGLRACSLLGLQNNVKWNEAKERACAQFFTPQNLDKYMGAFWLFWYPNWPVFHRPTFVVARRSPKLIACMALLGACLTSEKSDREQALAWLDTVETWVFSDQDFVDQPIPNTGDNFELALVQARLDLLQASYIVLLMLMWEGGCVRRATRARRQRFSQIIAVSRTLHYFARSTDPASAKFVMASRYDMWKLFGMREECIRSILYVFLIDCAFIIYNNTAPRMVIAELQYDIVCPDSCFLAPDPDTWLKSMQDWTATRPLGHLSVRDLIEISLKEDLSTEEWRALEQTSLLNLFAIASAFHNLIFHHHNGPENHVKSLRVSWGLRNWVRVWGDRDPVPTEINDPHPDSTRPGFIRYVREYWSLAVIFHNQFEYKRKLNPKKYEGGSGAKKKEDGGLLSARDSSDMKPIRDLVVRLQDVDLSESLM</sequence>
<dbReference type="InterPro" id="IPR001138">
    <property type="entry name" value="Zn2Cys6_DnaBD"/>
</dbReference>
<dbReference type="Pfam" id="PF00172">
    <property type="entry name" value="Zn_clus"/>
    <property type="match status" value="1"/>
</dbReference>
<dbReference type="PROSITE" id="PS50048">
    <property type="entry name" value="ZN2_CY6_FUNGAL_2"/>
    <property type="match status" value="1"/>
</dbReference>
<accession>A0A2N3MZ55</accession>
<evidence type="ECO:0000256" key="5">
    <source>
        <dbReference type="ARBA" id="ARBA00022833"/>
    </source>
</evidence>
<evidence type="ECO:0000256" key="7">
    <source>
        <dbReference type="SAM" id="MobiDB-lite"/>
    </source>
</evidence>
<feature type="region of interest" description="Disordered" evidence="7">
    <location>
        <begin position="92"/>
        <end position="123"/>
    </location>
</feature>
<dbReference type="InterPro" id="IPR051059">
    <property type="entry name" value="VerF-like"/>
</dbReference>
<keyword evidence="4" id="KW-0863">Zinc-finger</keyword>
<dbReference type="PANTHER" id="PTHR40626:SF3">
    <property type="entry name" value="TRANSCRIPTION FACTOR WITH C2H2 AND ZN(2)-CYS(6) DNA BINDING DOMAIN (EUROFUNG)-RELATED"/>
    <property type="match status" value="1"/>
</dbReference>
<dbReference type="PROSITE" id="PS00463">
    <property type="entry name" value="ZN2_CY6_FUNGAL_1"/>
    <property type="match status" value="1"/>
</dbReference>
<dbReference type="GO" id="GO:0000978">
    <property type="term" value="F:RNA polymerase II cis-regulatory region sequence-specific DNA binding"/>
    <property type="evidence" value="ECO:0007669"/>
    <property type="project" value="InterPro"/>
</dbReference>
<proteinExistence type="predicted"/>
<protein>
    <recommendedName>
        <fullName evidence="8">Zn(2)-C6 fungal-type domain-containing protein</fullName>
    </recommendedName>
</protein>
<feature type="region of interest" description="Disordered" evidence="7">
    <location>
        <begin position="716"/>
        <end position="736"/>
    </location>
</feature>
<organism evidence="9 10">
    <name type="scientific">Lomentospora prolificans</name>
    <dbReference type="NCBI Taxonomy" id="41688"/>
    <lineage>
        <taxon>Eukaryota</taxon>
        <taxon>Fungi</taxon>
        <taxon>Dikarya</taxon>
        <taxon>Ascomycota</taxon>
        <taxon>Pezizomycotina</taxon>
        <taxon>Sordariomycetes</taxon>
        <taxon>Hypocreomycetidae</taxon>
        <taxon>Microascales</taxon>
        <taxon>Microascaceae</taxon>
        <taxon>Lomentospora</taxon>
    </lineage>
</organism>
<dbReference type="EMBL" id="NLAX01001623">
    <property type="protein sequence ID" value="PKS05461.1"/>
    <property type="molecule type" value="Genomic_DNA"/>
</dbReference>
<dbReference type="OrthoDB" id="3945418at2759"/>
<evidence type="ECO:0000256" key="2">
    <source>
        <dbReference type="ARBA" id="ARBA00022723"/>
    </source>
</evidence>
<evidence type="ECO:0000313" key="9">
    <source>
        <dbReference type="EMBL" id="PKS05461.1"/>
    </source>
</evidence>
<dbReference type="GO" id="GO:0000981">
    <property type="term" value="F:DNA-binding transcription factor activity, RNA polymerase II-specific"/>
    <property type="evidence" value="ECO:0007669"/>
    <property type="project" value="InterPro"/>
</dbReference>
<dbReference type="SUPFAM" id="SSF57701">
    <property type="entry name" value="Zn2/Cys6 DNA-binding domain"/>
    <property type="match status" value="1"/>
</dbReference>
<dbReference type="GO" id="GO:0005634">
    <property type="term" value="C:nucleus"/>
    <property type="evidence" value="ECO:0007669"/>
    <property type="project" value="UniProtKB-SubCell"/>
</dbReference>
<feature type="compositionally biased region" description="Low complexity" evidence="7">
    <location>
        <begin position="93"/>
        <end position="107"/>
    </location>
</feature>
<dbReference type="GO" id="GO:0006351">
    <property type="term" value="P:DNA-templated transcription"/>
    <property type="evidence" value="ECO:0007669"/>
    <property type="project" value="InterPro"/>
</dbReference>
<keyword evidence="6" id="KW-0539">Nucleus</keyword>
<dbReference type="GO" id="GO:0000785">
    <property type="term" value="C:chromatin"/>
    <property type="evidence" value="ECO:0007669"/>
    <property type="project" value="TreeGrafter"/>
</dbReference>
<dbReference type="SMART" id="SM00066">
    <property type="entry name" value="GAL4"/>
    <property type="match status" value="1"/>
</dbReference>
<keyword evidence="10" id="KW-1185">Reference proteome</keyword>
<dbReference type="Pfam" id="PF04082">
    <property type="entry name" value="Fungal_trans"/>
    <property type="match status" value="1"/>
</dbReference>
<evidence type="ECO:0000259" key="8">
    <source>
        <dbReference type="PROSITE" id="PS50048"/>
    </source>
</evidence>
<name>A0A2N3MZ55_9PEZI</name>
<dbReference type="Proteomes" id="UP000233524">
    <property type="component" value="Unassembled WGS sequence"/>
</dbReference>
<keyword evidence="2" id="KW-0479">Metal-binding</keyword>
<feature type="domain" description="Zn(2)-C6 fungal-type" evidence="8">
    <location>
        <begin position="61"/>
        <end position="90"/>
    </location>
</feature>
<evidence type="ECO:0000313" key="10">
    <source>
        <dbReference type="Proteomes" id="UP000233524"/>
    </source>
</evidence>
<evidence type="ECO:0000256" key="3">
    <source>
        <dbReference type="ARBA" id="ARBA00022737"/>
    </source>
</evidence>
<dbReference type="GO" id="GO:0008270">
    <property type="term" value="F:zinc ion binding"/>
    <property type="evidence" value="ECO:0007669"/>
    <property type="project" value="UniProtKB-KW"/>
</dbReference>
<gene>
    <name evidence="9" type="ORF">jhhlp_008838</name>
</gene>
<feature type="compositionally biased region" description="Basic and acidic residues" evidence="7">
    <location>
        <begin position="716"/>
        <end position="728"/>
    </location>
</feature>
<comment type="caution">
    <text evidence="9">The sequence shown here is derived from an EMBL/GenBank/DDBJ whole genome shotgun (WGS) entry which is preliminary data.</text>
</comment>
<reference evidence="9 10" key="1">
    <citation type="journal article" date="2017" name="G3 (Bethesda)">
        <title>First Draft Genome Sequence of the Pathogenic Fungus Lomentospora prolificans (Formerly Scedosporium prolificans).</title>
        <authorList>
            <person name="Luo R."/>
            <person name="Zimin A."/>
            <person name="Workman R."/>
            <person name="Fan Y."/>
            <person name="Pertea G."/>
            <person name="Grossman N."/>
            <person name="Wear M.P."/>
            <person name="Jia B."/>
            <person name="Miller H."/>
            <person name="Casadevall A."/>
            <person name="Timp W."/>
            <person name="Zhang S.X."/>
            <person name="Salzberg S.L."/>
        </authorList>
    </citation>
    <scope>NUCLEOTIDE SEQUENCE [LARGE SCALE GENOMIC DNA]</scope>
    <source>
        <strain evidence="9 10">JHH-5317</strain>
    </source>
</reference>
<evidence type="ECO:0000256" key="6">
    <source>
        <dbReference type="ARBA" id="ARBA00023242"/>
    </source>
</evidence>
<dbReference type="AlphaFoldDB" id="A0A2N3MZ55"/>
<dbReference type="STRING" id="41688.A0A2N3MZ55"/>
<comment type="subcellular location">
    <subcellularLocation>
        <location evidence="1">Nucleus</location>
    </subcellularLocation>
</comment>
<keyword evidence="3" id="KW-0677">Repeat</keyword>
<dbReference type="InParanoid" id="A0A2N3MZ55"/>
<dbReference type="InterPro" id="IPR007219">
    <property type="entry name" value="XnlR_reg_dom"/>
</dbReference>
<keyword evidence="5" id="KW-0862">Zinc</keyword>
<dbReference type="CDD" id="cd00067">
    <property type="entry name" value="GAL4"/>
    <property type="match status" value="1"/>
</dbReference>